<protein>
    <recommendedName>
        <fullName evidence="3">DUF465 domain-containing protein</fullName>
    </recommendedName>
</protein>
<dbReference type="AlphaFoldDB" id="A0A024E478"/>
<dbReference type="InterPro" id="IPR038444">
    <property type="entry name" value="DUF465_sf"/>
</dbReference>
<dbReference type="Proteomes" id="UP000026913">
    <property type="component" value="Chromosome"/>
</dbReference>
<dbReference type="RefSeq" id="WP_010460955.1">
    <property type="nucleotide sequence ID" value="NZ_CP005960.1"/>
</dbReference>
<dbReference type="GeneID" id="46432169"/>
<dbReference type="KEGG" id="pman:OU5_0059"/>
<proteinExistence type="predicted"/>
<organism evidence="1 2">
    <name type="scientific">Pseudomonas mandelii JR-1</name>
    <dbReference type="NCBI Taxonomy" id="1147786"/>
    <lineage>
        <taxon>Bacteria</taxon>
        <taxon>Pseudomonadati</taxon>
        <taxon>Pseudomonadota</taxon>
        <taxon>Gammaproteobacteria</taxon>
        <taxon>Pseudomonadales</taxon>
        <taxon>Pseudomonadaceae</taxon>
        <taxon>Pseudomonas</taxon>
    </lineage>
</organism>
<evidence type="ECO:0008006" key="3">
    <source>
        <dbReference type="Google" id="ProtNLM"/>
    </source>
</evidence>
<dbReference type="EMBL" id="CP005960">
    <property type="protein sequence ID" value="AHZ67138.1"/>
    <property type="molecule type" value="Genomic_DNA"/>
</dbReference>
<reference evidence="1 2" key="1">
    <citation type="journal article" date="2012" name="J. Bacteriol.">
        <title>Genome sequence of cold-adapted Pseudomonas mandelii strain JR-1.</title>
        <authorList>
            <person name="Jang S.H."/>
            <person name="Kim J."/>
            <person name="Kim J."/>
            <person name="Hong S."/>
            <person name="Lee C."/>
        </authorList>
    </citation>
    <scope>NUCLEOTIDE SEQUENCE [LARGE SCALE GENOMIC DNA]</scope>
    <source>
        <strain evidence="1 2">JR-1</strain>
    </source>
</reference>
<dbReference type="Gene3D" id="6.10.280.50">
    <property type="match status" value="1"/>
</dbReference>
<dbReference type="HOGENOM" id="CLU_165482_0_2_6"/>
<sequence length="80" mass="9061">MPVPHDLYQDLKLSKEDIQQKRSKDPLLDSLINKYSQADAEVVKAETAKSDAPSDDALKKLKETRVQVKQKIVDRLQSPS</sequence>
<dbReference type="OrthoDB" id="7030268at2"/>
<evidence type="ECO:0000313" key="2">
    <source>
        <dbReference type="Proteomes" id="UP000026913"/>
    </source>
</evidence>
<evidence type="ECO:0000313" key="1">
    <source>
        <dbReference type="EMBL" id="AHZ67138.1"/>
    </source>
</evidence>
<name>A0A024E478_9PSED</name>
<accession>A0A024E478</accession>
<gene>
    <name evidence="1" type="ORF">OU5_0059</name>
</gene>